<accession>A0AAN9TLT1</accession>
<dbReference type="EMBL" id="JBBCAQ010000010">
    <property type="protein sequence ID" value="KAK7601509.1"/>
    <property type="molecule type" value="Genomic_DNA"/>
</dbReference>
<protein>
    <submittedName>
        <fullName evidence="1">Uncharacterized protein</fullName>
    </submittedName>
</protein>
<dbReference type="Proteomes" id="UP001367676">
    <property type="component" value="Unassembled WGS sequence"/>
</dbReference>
<proteinExistence type="predicted"/>
<evidence type="ECO:0000313" key="2">
    <source>
        <dbReference type="Proteomes" id="UP001367676"/>
    </source>
</evidence>
<comment type="caution">
    <text evidence="1">The sequence shown here is derived from an EMBL/GenBank/DDBJ whole genome shotgun (WGS) entry which is preliminary data.</text>
</comment>
<gene>
    <name evidence="1" type="ORF">V9T40_008950</name>
</gene>
<reference evidence="1 2" key="1">
    <citation type="submission" date="2024-03" db="EMBL/GenBank/DDBJ databases">
        <title>Adaptation during the transition from Ophiocordyceps entomopathogen to insect associate is accompanied by gene loss and intensified selection.</title>
        <authorList>
            <person name="Ward C.M."/>
            <person name="Onetto C.A."/>
            <person name="Borneman A.R."/>
        </authorList>
    </citation>
    <scope>NUCLEOTIDE SEQUENCE [LARGE SCALE GENOMIC DNA]</scope>
    <source>
        <strain evidence="1">AWRI1</strain>
        <tissue evidence="1">Single Adult Female</tissue>
    </source>
</reference>
<keyword evidence="2" id="KW-1185">Reference proteome</keyword>
<sequence>MSSLFFEWLPVDYDLQCWARLSQHNNDQTTIRQRTTIGSLRLSIVVSSPLKNGRNGYTAKAIGWRRREARRTLNTHDDWPKIIIRVEVIKKGGKGEPLNSNTRFRLCHYKSCSD</sequence>
<evidence type="ECO:0000313" key="1">
    <source>
        <dbReference type="EMBL" id="KAK7601509.1"/>
    </source>
</evidence>
<dbReference type="AlphaFoldDB" id="A0AAN9TLT1"/>
<organism evidence="1 2">
    <name type="scientific">Parthenolecanium corni</name>
    <dbReference type="NCBI Taxonomy" id="536013"/>
    <lineage>
        <taxon>Eukaryota</taxon>
        <taxon>Metazoa</taxon>
        <taxon>Ecdysozoa</taxon>
        <taxon>Arthropoda</taxon>
        <taxon>Hexapoda</taxon>
        <taxon>Insecta</taxon>
        <taxon>Pterygota</taxon>
        <taxon>Neoptera</taxon>
        <taxon>Paraneoptera</taxon>
        <taxon>Hemiptera</taxon>
        <taxon>Sternorrhyncha</taxon>
        <taxon>Coccoidea</taxon>
        <taxon>Coccidae</taxon>
        <taxon>Parthenolecanium</taxon>
    </lineage>
</organism>
<name>A0AAN9TLT1_9HEMI</name>